<dbReference type="AlphaFoldDB" id="A0A934WIC0"/>
<name>A0A934WIC0_9RHOB</name>
<dbReference type="Proteomes" id="UP000706333">
    <property type="component" value="Unassembled WGS sequence"/>
</dbReference>
<comment type="caution">
    <text evidence="1">The sequence shown here is derived from an EMBL/GenBank/DDBJ whole genome shotgun (WGS) entry which is preliminary data.</text>
</comment>
<sequence length="219" mass="21469">MGAAAFALSGCLGSSGSGGGGGVSAPAPGSLIGDREAPNLQTASELANEYLSEGEFDGTDGERIRSLLTAVAEAGGTKPTDPALLAGTASYAGDFALVIVDDFDDDASLLGDFAMSVNFDSGSLSGTLGREIIVDDGDRRTVAIGSGTINGTVTNNTMAAALTGAYTADGEAAQIDGRMNGQFVGAGGETVAGGMNAAVAVGNETAVFEGIFAGERSAP</sequence>
<accession>A0A934WIC0</accession>
<gene>
    <name evidence="1" type="ORF">CCR87_05105</name>
</gene>
<evidence type="ECO:0008006" key="3">
    <source>
        <dbReference type="Google" id="ProtNLM"/>
    </source>
</evidence>
<reference evidence="1" key="1">
    <citation type="submission" date="2017-05" db="EMBL/GenBank/DDBJ databases">
        <authorList>
            <person name="Imhoff J.F."/>
            <person name="Rahn T."/>
            <person name="Kuenzel S."/>
            <person name="Neulinger S.C."/>
        </authorList>
    </citation>
    <scope>NUCLEOTIDE SEQUENCE</scope>
    <source>
        <strain evidence="1">LMG 28126</strain>
    </source>
</reference>
<dbReference type="InterPro" id="IPR011250">
    <property type="entry name" value="OMP/PagP_B-barrel"/>
</dbReference>
<proteinExistence type="predicted"/>
<dbReference type="Gene3D" id="2.40.160.90">
    <property type="match status" value="1"/>
</dbReference>
<dbReference type="SUPFAM" id="SSF56925">
    <property type="entry name" value="OMPA-like"/>
    <property type="match status" value="1"/>
</dbReference>
<keyword evidence="2" id="KW-1185">Reference proteome</keyword>
<evidence type="ECO:0000313" key="2">
    <source>
        <dbReference type="Proteomes" id="UP000706333"/>
    </source>
</evidence>
<reference evidence="1" key="2">
    <citation type="journal article" date="2020" name="Microorganisms">
        <title>Osmotic Adaptation and Compatible Solute Biosynthesis of Phototrophic Bacteria as Revealed from Genome Analyses.</title>
        <authorList>
            <person name="Imhoff J.F."/>
            <person name="Rahn T."/>
            <person name="Kunzel S."/>
            <person name="Keller A."/>
            <person name="Neulinger S.C."/>
        </authorList>
    </citation>
    <scope>NUCLEOTIDE SEQUENCE</scope>
    <source>
        <strain evidence="1">LMG 28126</strain>
    </source>
</reference>
<evidence type="ECO:0000313" key="1">
    <source>
        <dbReference type="EMBL" id="MBK5926729.1"/>
    </source>
</evidence>
<protein>
    <recommendedName>
        <fullName evidence="3">Transferrin-binding protein B C-lobe/N-lobe beta barrel domain-containing protein</fullName>
    </recommendedName>
</protein>
<organism evidence="1 2">
    <name type="scientific">Rhodobaculum claviforme</name>
    <dbReference type="NCBI Taxonomy" id="1549854"/>
    <lineage>
        <taxon>Bacteria</taxon>
        <taxon>Pseudomonadati</taxon>
        <taxon>Pseudomonadota</taxon>
        <taxon>Alphaproteobacteria</taxon>
        <taxon>Rhodobacterales</taxon>
        <taxon>Paracoccaceae</taxon>
        <taxon>Rhodobaculum</taxon>
    </lineage>
</organism>
<dbReference type="EMBL" id="NHSD01000158">
    <property type="protein sequence ID" value="MBK5926729.1"/>
    <property type="molecule type" value="Genomic_DNA"/>
</dbReference>